<comment type="caution">
    <text evidence="2">The sequence shown here is derived from an EMBL/GenBank/DDBJ whole genome shotgun (WGS) entry which is preliminary data.</text>
</comment>
<dbReference type="GO" id="GO:0032259">
    <property type="term" value="P:methylation"/>
    <property type="evidence" value="ECO:0007669"/>
    <property type="project" value="UniProtKB-KW"/>
</dbReference>
<dbReference type="SUPFAM" id="SSF53335">
    <property type="entry name" value="S-adenosyl-L-methionine-dependent methyltransferases"/>
    <property type="match status" value="1"/>
</dbReference>
<dbReference type="OrthoDB" id="2005133at2"/>
<reference evidence="2 3" key="1">
    <citation type="submission" date="2018-07" db="EMBL/GenBank/DDBJ databases">
        <title>Genomic Encyclopedia of Type Strains, Phase III (KMG-III): the genomes of soil and plant-associated and newly described type strains.</title>
        <authorList>
            <person name="Whitman W."/>
        </authorList>
    </citation>
    <scope>NUCLEOTIDE SEQUENCE [LARGE SCALE GENOMIC DNA]</scope>
    <source>
        <strain evidence="2 3">CECT 7506</strain>
    </source>
</reference>
<dbReference type="CDD" id="cd02440">
    <property type="entry name" value="AdoMet_MTases"/>
    <property type="match status" value="1"/>
</dbReference>
<dbReference type="EMBL" id="QPJD01000005">
    <property type="protein sequence ID" value="RCW49026.1"/>
    <property type="molecule type" value="Genomic_DNA"/>
</dbReference>
<evidence type="ECO:0000313" key="2">
    <source>
        <dbReference type="EMBL" id="RCW49026.1"/>
    </source>
</evidence>
<accession>A0A368W2J5</accession>
<dbReference type="PANTHER" id="PTHR43861">
    <property type="entry name" value="TRANS-ACONITATE 2-METHYLTRANSFERASE-RELATED"/>
    <property type="match status" value="1"/>
</dbReference>
<keyword evidence="2" id="KW-0489">Methyltransferase</keyword>
<keyword evidence="2" id="KW-0808">Transferase</keyword>
<dbReference type="InterPro" id="IPR029063">
    <property type="entry name" value="SAM-dependent_MTases_sf"/>
</dbReference>
<dbReference type="AlphaFoldDB" id="A0A368W2J5"/>
<evidence type="ECO:0000259" key="1">
    <source>
        <dbReference type="Pfam" id="PF13847"/>
    </source>
</evidence>
<dbReference type="Gene3D" id="1.10.150.350">
    <property type="match status" value="1"/>
</dbReference>
<name>A0A368W2J5_9BACL</name>
<dbReference type="InterPro" id="IPR025714">
    <property type="entry name" value="Methyltranfer_dom"/>
</dbReference>
<dbReference type="GO" id="GO:0008168">
    <property type="term" value="F:methyltransferase activity"/>
    <property type="evidence" value="ECO:0007669"/>
    <property type="project" value="UniProtKB-KW"/>
</dbReference>
<gene>
    <name evidence="2" type="ORF">DFP97_105211</name>
</gene>
<dbReference type="Pfam" id="PF13847">
    <property type="entry name" value="Methyltransf_31"/>
    <property type="match status" value="1"/>
</dbReference>
<protein>
    <submittedName>
        <fullName evidence="2">Methyltransferase family protein</fullName>
    </submittedName>
</protein>
<keyword evidence="3" id="KW-1185">Reference proteome</keyword>
<organism evidence="2 3">
    <name type="scientific">Paenibacillus prosopidis</name>
    <dbReference type="NCBI Taxonomy" id="630520"/>
    <lineage>
        <taxon>Bacteria</taxon>
        <taxon>Bacillati</taxon>
        <taxon>Bacillota</taxon>
        <taxon>Bacilli</taxon>
        <taxon>Bacillales</taxon>
        <taxon>Paenibacillaceae</taxon>
        <taxon>Paenibacillus</taxon>
    </lineage>
</organism>
<proteinExistence type="predicted"/>
<sequence length="251" mass="28126">MSEEPHIIDFGCGFGHLGLRLLPLLADGSKYTGIDAGAGLIEHARHLFKGLPYEVDFVVGDFHSIPIERKYDIAVCHGVLLHMTEPMLLLKKMADCVKNEGKVIAFEPHWNGNMASYYFEGVDQSSVIPLGLLQELFERDALRTGKDGNIGLKLPLYFNRLGLRDVQCRMSDKVNIMDPEADREKATQLYEAIKFSDPGDREQFSTYLIERGMLPEEAERQYEAEKLLSETFTSSVAATYAASIKITFGTV</sequence>
<evidence type="ECO:0000313" key="3">
    <source>
        <dbReference type="Proteomes" id="UP000252415"/>
    </source>
</evidence>
<feature type="domain" description="Methyltransferase" evidence="1">
    <location>
        <begin position="6"/>
        <end position="107"/>
    </location>
</feature>
<dbReference type="RefSeq" id="WP_114379771.1">
    <property type="nucleotide sequence ID" value="NZ_QPJD01000005.1"/>
</dbReference>
<dbReference type="Proteomes" id="UP000252415">
    <property type="component" value="Unassembled WGS sequence"/>
</dbReference>
<dbReference type="Gene3D" id="3.40.50.150">
    <property type="entry name" value="Vaccinia Virus protein VP39"/>
    <property type="match status" value="1"/>
</dbReference>